<dbReference type="InParanoid" id="G2XST2"/>
<gene>
    <name evidence="1" type="ORF">BofuT4_uP064020.1</name>
</gene>
<organism evidence="1 2">
    <name type="scientific">Botryotinia fuckeliana (strain T4)</name>
    <name type="common">Noble rot fungus</name>
    <name type="synonym">Botrytis cinerea</name>
    <dbReference type="NCBI Taxonomy" id="999810"/>
    <lineage>
        <taxon>Eukaryota</taxon>
        <taxon>Fungi</taxon>
        <taxon>Dikarya</taxon>
        <taxon>Ascomycota</taxon>
        <taxon>Pezizomycotina</taxon>
        <taxon>Leotiomycetes</taxon>
        <taxon>Helotiales</taxon>
        <taxon>Sclerotiniaceae</taxon>
        <taxon>Botrytis</taxon>
    </lineage>
</organism>
<evidence type="ECO:0000313" key="2">
    <source>
        <dbReference type="Proteomes" id="UP000008177"/>
    </source>
</evidence>
<protein>
    <submittedName>
        <fullName evidence="1">Uncharacterized protein</fullName>
    </submittedName>
</protein>
<accession>G2XST2</accession>
<evidence type="ECO:0000313" key="1">
    <source>
        <dbReference type="EMBL" id="CCD33800.1"/>
    </source>
</evidence>
<proteinExistence type="predicted"/>
<dbReference type="HOGENOM" id="CLU_2757472_0_0_1"/>
<dbReference type="Proteomes" id="UP000008177">
    <property type="component" value="Unplaced contigs"/>
</dbReference>
<dbReference type="AlphaFoldDB" id="G2XST2"/>
<sequence>MWVICGSSQTDWCKRLGRKLTVLYPDLAFWVDIVVPSLWTDTSEQDGAEYGCHVGSTFLQSGFQFSGARR</sequence>
<name>G2XST2_BOTF4</name>
<reference evidence="2" key="1">
    <citation type="journal article" date="2011" name="PLoS Genet.">
        <title>Genomic analysis of the necrotrophic fungal pathogens Sclerotinia sclerotiorum and Botrytis cinerea.</title>
        <authorList>
            <person name="Amselem J."/>
            <person name="Cuomo C.A."/>
            <person name="van Kan J.A."/>
            <person name="Viaud M."/>
            <person name="Benito E.P."/>
            <person name="Couloux A."/>
            <person name="Coutinho P.M."/>
            <person name="de Vries R.P."/>
            <person name="Dyer P.S."/>
            <person name="Fillinger S."/>
            <person name="Fournier E."/>
            <person name="Gout L."/>
            <person name="Hahn M."/>
            <person name="Kohn L."/>
            <person name="Lapalu N."/>
            <person name="Plummer K.M."/>
            <person name="Pradier J.M."/>
            <person name="Quevillon E."/>
            <person name="Sharon A."/>
            <person name="Simon A."/>
            <person name="ten Have A."/>
            <person name="Tudzynski B."/>
            <person name="Tudzynski P."/>
            <person name="Wincker P."/>
            <person name="Andrew M."/>
            <person name="Anthouard V."/>
            <person name="Beever R.E."/>
            <person name="Beffa R."/>
            <person name="Benoit I."/>
            <person name="Bouzid O."/>
            <person name="Brault B."/>
            <person name="Chen Z."/>
            <person name="Choquer M."/>
            <person name="Collemare J."/>
            <person name="Cotton P."/>
            <person name="Danchin E.G."/>
            <person name="Da Silva C."/>
            <person name="Gautier A."/>
            <person name="Giraud C."/>
            <person name="Giraud T."/>
            <person name="Gonzalez C."/>
            <person name="Grossetete S."/>
            <person name="Guldener U."/>
            <person name="Henrissat B."/>
            <person name="Howlett B.J."/>
            <person name="Kodira C."/>
            <person name="Kretschmer M."/>
            <person name="Lappartient A."/>
            <person name="Leroch M."/>
            <person name="Levis C."/>
            <person name="Mauceli E."/>
            <person name="Neuveglise C."/>
            <person name="Oeser B."/>
            <person name="Pearson M."/>
            <person name="Poulain J."/>
            <person name="Poussereau N."/>
            <person name="Quesneville H."/>
            <person name="Rascle C."/>
            <person name="Schumacher J."/>
            <person name="Segurens B."/>
            <person name="Sexton A."/>
            <person name="Silva E."/>
            <person name="Sirven C."/>
            <person name="Soanes D.M."/>
            <person name="Talbot N.J."/>
            <person name="Templeton M."/>
            <person name="Yandava C."/>
            <person name="Yarden O."/>
            <person name="Zeng Q."/>
            <person name="Rollins J.A."/>
            <person name="Lebrun M.H."/>
            <person name="Dickman M."/>
        </authorList>
    </citation>
    <scope>NUCLEOTIDE SEQUENCE [LARGE SCALE GENOMIC DNA]</scope>
    <source>
        <strain evidence="2">T4</strain>
    </source>
</reference>
<dbReference type="EMBL" id="FQ790262">
    <property type="protein sequence ID" value="CCD33800.1"/>
    <property type="molecule type" value="Genomic_DNA"/>
</dbReference>